<dbReference type="InterPro" id="IPR047629">
    <property type="entry name" value="IS1182_transpos"/>
</dbReference>
<dbReference type="Pfam" id="PF05598">
    <property type="entry name" value="DUF772"/>
    <property type="match status" value="1"/>
</dbReference>
<evidence type="ECO:0000313" key="5">
    <source>
        <dbReference type="Proteomes" id="UP000334340"/>
    </source>
</evidence>
<dbReference type="PANTHER" id="PTHR33408:SF2">
    <property type="entry name" value="TRANSPOSASE DDE DOMAIN-CONTAINING PROTEIN"/>
    <property type="match status" value="1"/>
</dbReference>
<dbReference type="Proteomes" id="UP000334340">
    <property type="component" value="Unassembled WGS sequence"/>
</dbReference>
<gene>
    <name evidence="4" type="ORF">MELA_01627</name>
</gene>
<feature type="region of interest" description="Disordered" evidence="1">
    <location>
        <begin position="222"/>
        <end position="279"/>
    </location>
</feature>
<evidence type="ECO:0000259" key="2">
    <source>
        <dbReference type="Pfam" id="PF01609"/>
    </source>
</evidence>
<dbReference type="AlphaFoldDB" id="A0A564ZIV5"/>
<organism evidence="4 5">
    <name type="scientific">Candidatus Methylomirabilis lanthanidiphila</name>
    <dbReference type="NCBI Taxonomy" id="2211376"/>
    <lineage>
        <taxon>Bacteria</taxon>
        <taxon>Candidatus Methylomirabilota</taxon>
        <taxon>Candidatus Methylomirabilia</taxon>
        <taxon>Candidatus Methylomirabilales</taxon>
        <taxon>Candidatus Methylomirabilaceae</taxon>
        <taxon>Candidatus Methylomirabilis</taxon>
    </lineage>
</organism>
<feature type="compositionally biased region" description="Basic and acidic residues" evidence="1">
    <location>
        <begin position="239"/>
        <end position="251"/>
    </location>
</feature>
<feature type="domain" description="Transposase InsH N-terminal" evidence="3">
    <location>
        <begin position="19"/>
        <end position="112"/>
    </location>
</feature>
<evidence type="ECO:0000259" key="3">
    <source>
        <dbReference type="Pfam" id="PF05598"/>
    </source>
</evidence>
<dbReference type="EMBL" id="CABIKM010000025">
    <property type="protein sequence ID" value="VUZ85245.1"/>
    <property type="molecule type" value="Genomic_DNA"/>
</dbReference>
<dbReference type="GO" id="GO:0004803">
    <property type="term" value="F:transposase activity"/>
    <property type="evidence" value="ECO:0007669"/>
    <property type="project" value="InterPro"/>
</dbReference>
<dbReference type="GO" id="GO:0006313">
    <property type="term" value="P:DNA transposition"/>
    <property type="evidence" value="ECO:0007669"/>
    <property type="project" value="InterPro"/>
</dbReference>
<dbReference type="InterPro" id="IPR002559">
    <property type="entry name" value="Transposase_11"/>
</dbReference>
<feature type="domain" description="Transposase IS4-like" evidence="2">
    <location>
        <begin position="289"/>
        <end position="355"/>
    </location>
</feature>
<evidence type="ECO:0000256" key="1">
    <source>
        <dbReference type="SAM" id="MobiDB-lite"/>
    </source>
</evidence>
<reference evidence="4 5" key="1">
    <citation type="submission" date="2019-07" db="EMBL/GenBank/DDBJ databases">
        <authorList>
            <person name="Cremers G."/>
        </authorList>
    </citation>
    <scope>NUCLEOTIDE SEQUENCE [LARGE SCALE GENOMIC DNA]</scope>
</reference>
<sequence length="419" mass="45431">MKTFKPYNPDQLFLLPPALRDWLPEDHLALFISDVVDALDLTPIVAAYDEGDGRGQPPYHPAMMVKLLVYAYCMGKPSSRQIERATYEEIPYRILAANQHPDHDSLAAFRQRHLAALAGLFSQVLQLCQRAGLVRLGHVALDGTKILANASKHKAMSYGRMGEAEQQLEQEVAALLAQAAAVDAAEDAQQGTGRRGDALPAELARRESRLAKIREAKTALEQEATAQAVQAATAARAAMTEREQRARETGRKPTGRPPAIPDPTTATPRPKAQRHVTDPESRIMKDGATKRVVQAYNAQAAVDSQAQIIVAAAVTQQANDKAQLVPMLQSVAANLHRTPTQVSADAGYFSAPQVTDPSVQNIDLYVSPDRPTHGGRSPSDSDPPPPDAPVIAQMRHTRQTAAGQAIYVLRKVIVEPVFG</sequence>
<feature type="region of interest" description="Disordered" evidence="1">
    <location>
        <begin position="365"/>
        <end position="390"/>
    </location>
</feature>
<proteinExistence type="predicted"/>
<dbReference type="NCBIfam" id="NF033551">
    <property type="entry name" value="transpos_IS1182"/>
    <property type="match status" value="1"/>
</dbReference>
<dbReference type="GO" id="GO:0003677">
    <property type="term" value="F:DNA binding"/>
    <property type="evidence" value="ECO:0007669"/>
    <property type="project" value="InterPro"/>
</dbReference>
<evidence type="ECO:0000313" key="4">
    <source>
        <dbReference type="EMBL" id="VUZ85245.1"/>
    </source>
</evidence>
<feature type="compositionally biased region" description="Low complexity" evidence="1">
    <location>
        <begin position="222"/>
        <end position="238"/>
    </location>
</feature>
<keyword evidence="5" id="KW-1185">Reference proteome</keyword>
<evidence type="ECO:0008006" key="6">
    <source>
        <dbReference type="Google" id="ProtNLM"/>
    </source>
</evidence>
<dbReference type="PANTHER" id="PTHR33408">
    <property type="entry name" value="TRANSPOSASE"/>
    <property type="match status" value="1"/>
</dbReference>
<dbReference type="InterPro" id="IPR008490">
    <property type="entry name" value="Transposase_InsH_N"/>
</dbReference>
<protein>
    <recommendedName>
        <fullName evidence="6">Transposase</fullName>
    </recommendedName>
</protein>
<accession>A0A564ZIV5</accession>
<dbReference type="Pfam" id="PF01609">
    <property type="entry name" value="DDE_Tnp_1"/>
    <property type="match status" value="1"/>
</dbReference>
<name>A0A564ZIV5_9BACT</name>